<sequence length="233" mass="25884">MLPQRQVAAIAYHTQESVPSWRSSRRTTAPPFQELCAGRRSRSEARVDNATINPRSRNLSYSLPVPPDQGGLSRGIVRPGGRAVSVLNSRRGLEWRRGLVRAKPGLARPEGPARLLEENRARGSEAVSVCRLDTSTSTFDMAAERCRNRTPRTPWARARLQTLAAEAGGAIGLARAFSSEVDTGSREENAIKQRPRIFPRFEELRNCSSARPRAPSARPSRRSSCLARRCCRR</sequence>
<accession>A0A1H7X9Q2</accession>
<keyword evidence="2" id="KW-1185">Reference proteome</keyword>
<evidence type="ECO:0000313" key="1">
    <source>
        <dbReference type="EMBL" id="SEM29759.1"/>
    </source>
</evidence>
<dbReference type="EMBL" id="FOAN01000009">
    <property type="protein sequence ID" value="SEM29759.1"/>
    <property type="molecule type" value="Genomic_DNA"/>
</dbReference>
<protein>
    <submittedName>
        <fullName evidence="1">Uncharacterized protein</fullName>
    </submittedName>
</protein>
<reference evidence="2" key="1">
    <citation type="submission" date="2016-10" db="EMBL/GenBank/DDBJ databases">
        <authorList>
            <person name="Varghese N."/>
            <person name="Submissions S."/>
        </authorList>
    </citation>
    <scope>NUCLEOTIDE SEQUENCE [LARGE SCALE GENOMIC DNA]</scope>
    <source>
        <strain evidence="2">LMG 26383,CCUG 61248,R- 45681</strain>
    </source>
</reference>
<name>A0A1H7X9Q2_9HYPH</name>
<organism evidence="1 2">
    <name type="scientific">Bosea lupini</name>
    <dbReference type="NCBI Taxonomy" id="1036779"/>
    <lineage>
        <taxon>Bacteria</taxon>
        <taxon>Pseudomonadati</taxon>
        <taxon>Pseudomonadota</taxon>
        <taxon>Alphaproteobacteria</taxon>
        <taxon>Hyphomicrobiales</taxon>
        <taxon>Boseaceae</taxon>
        <taxon>Bosea</taxon>
    </lineage>
</organism>
<evidence type="ECO:0000313" key="2">
    <source>
        <dbReference type="Proteomes" id="UP000199664"/>
    </source>
</evidence>
<dbReference type="Proteomes" id="UP000199664">
    <property type="component" value="Unassembled WGS sequence"/>
</dbReference>
<proteinExistence type="predicted"/>
<dbReference type="AlphaFoldDB" id="A0A1H7X9Q2"/>
<gene>
    <name evidence="1" type="ORF">SAMN04515666_109208</name>
</gene>